<dbReference type="Pfam" id="PF25092">
    <property type="entry name" value="SH3_KIN17_C"/>
    <property type="match status" value="1"/>
</dbReference>
<name>A0A813ETI4_POLGL</name>
<comment type="caution">
    <text evidence="3">The sequence shown here is derived from an EMBL/GenBank/DDBJ whole genome shotgun (WGS) entry which is preliminary data.</text>
</comment>
<dbReference type="InterPro" id="IPR037321">
    <property type="entry name" value="KIN17-like"/>
</dbReference>
<dbReference type="Proteomes" id="UP000654075">
    <property type="component" value="Unassembled WGS sequence"/>
</dbReference>
<dbReference type="GO" id="GO:0006260">
    <property type="term" value="P:DNA replication"/>
    <property type="evidence" value="ECO:0007669"/>
    <property type="project" value="TreeGrafter"/>
</dbReference>
<evidence type="ECO:0000313" key="4">
    <source>
        <dbReference type="Proteomes" id="UP000654075"/>
    </source>
</evidence>
<evidence type="ECO:0008006" key="5">
    <source>
        <dbReference type="Google" id="ProtNLM"/>
    </source>
</evidence>
<dbReference type="PANTHER" id="PTHR12805">
    <property type="entry name" value="KIN17 KIN, ANTIGENIC DETERMINANT OF RECA PROTEIN HOMOLOG"/>
    <property type="match status" value="1"/>
</dbReference>
<evidence type="ECO:0000313" key="3">
    <source>
        <dbReference type="EMBL" id="CAE8601915.1"/>
    </source>
</evidence>
<reference evidence="3" key="1">
    <citation type="submission" date="2021-02" db="EMBL/GenBank/DDBJ databases">
        <authorList>
            <person name="Dougan E. K."/>
            <person name="Rhodes N."/>
            <person name="Thang M."/>
            <person name="Chan C."/>
        </authorList>
    </citation>
    <scope>NUCLEOTIDE SEQUENCE</scope>
</reference>
<dbReference type="OrthoDB" id="10266249at2759"/>
<dbReference type="Gene3D" id="2.30.30.140">
    <property type="match status" value="1"/>
</dbReference>
<keyword evidence="4" id="KW-1185">Reference proteome</keyword>
<dbReference type="Gene3D" id="2.30.30.30">
    <property type="match status" value="1"/>
</dbReference>
<evidence type="ECO:0000259" key="1">
    <source>
        <dbReference type="Pfam" id="PF18131"/>
    </source>
</evidence>
<dbReference type="InterPro" id="IPR041330">
    <property type="entry name" value="KN17_SH3"/>
</dbReference>
<accession>A0A813ETI4</accession>
<evidence type="ECO:0000259" key="2">
    <source>
        <dbReference type="Pfam" id="PF25092"/>
    </source>
</evidence>
<feature type="domain" description="Kin17 KOW" evidence="2">
    <location>
        <begin position="40"/>
        <end position="91"/>
    </location>
</feature>
<protein>
    <recommendedName>
        <fullName evidence="5">KOW domain-containing protein</fullName>
    </recommendedName>
</protein>
<sequence length="93" mass="10639">YYKKKGKVEKVRNQYTADVRMVDSRDLIRLEQEMLETVIPNVGKAVRLVKGTHKGRKATMRAVDFEGFCVSVELEDGTLMDGLPYDQVCKIDD</sequence>
<dbReference type="EMBL" id="CAJNNV010013658">
    <property type="protein sequence ID" value="CAE8601915.1"/>
    <property type="molecule type" value="Genomic_DNA"/>
</dbReference>
<dbReference type="AlphaFoldDB" id="A0A813ETI4"/>
<feature type="non-terminal residue" evidence="3">
    <location>
        <position position="1"/>
    </location>
</feature>
<dbReference type="GO" id="GO:0005634">
    <property type="term" value="C:nucleus"/>
    <property type="evidence" value="ECO:0007669"/>
    <property type="project" value="TreeGrafter"/>
</dbReference>
<dbReference type="PANTHER" id="PTHR12805:SF0">
    <property type="entry name" value="DNA_RNA-BINDING PROTEIN KIN17"/>
    <property type="match status" value="1"/>
</dbReference>
<dbReference type="Pfam" id="PF18131">
    <property type="entry name" value="KN17_SH3"/>
    <property type="match status" value="1"/>
</dbReference>
<feature type="domain" description="KN17 SH3-like" evidence="1">
    <location>
        <begin position="1"/>
        <end position="30"/>
    </location>
</feature>
<dbReference type="GO" id="GO:0006974">
    <property type="term" value="P:DNA damage response"/>
    <property type="evidence" value="ECO:0007669"/>
    <property type="project" value="TreeGrafter"/>
</dbReference>
<dbReference type="InterPro" id="IPR041995">
    <property type="entry name" value="KOW_KIN17"/>
</dbReference>
<organism evidence="3 4">
    <name type="scientific">Polarella glacialis</name>
    <name type="common">Dinoflagellate</name>
    <dbReference type="NCBI Taxonomy" id="89957"/>
    <lineage>
        <taxon>Eukaryota</taxon>
        <taxon>Sar</taxon>
        <taxon>Alveolata</taxon>
        <taxon>Dinophyceae</taxon>
        <taxon>Suessiales</taxon>
        <taxon>Suessiaceae</taxon>
        <taxon>Polarella</taxon>
    </lineage>
</organism>
<gene>
    <name evidence="3" type="ORF">PGLA1383_LOCUS20181</name>
</gene>
<dbReference type="InterPro" id="IPR014722">
    <property type="entry name" value="Rib_uL2_dom2"/>
</dbReference>
<proteinExistence type="predicted"/>
<dbReference type="GO" id="GO:0003690">
    <property type="term" value="F:double-stranded DNA binding"/>
    <property type="evidence" value="ECO:0007669"/>
    <property type="project" value="TreeGrafter"/>
</dbReference>